<dbReference type="SUPFAM" id="SSF46955">
    <property type="entry name" value="Putative DNA-binding domain"/>
    <property type="match status" value="1"/>
</dbReference>
<dbReference type="Proteomes" id="UP000215459">
    <property type="component" value="Unassembled WGS sequence"/>
</dbReference>
<reference evidence="2 3" key="1">
    <citation type="submission" date="2017-07" db="EMBL/GenBank/DDBJ databases">
        <title>The genome sequence of Paludifilum halophilum highlights mechanisms for microbial adaptation to high salt environemnts.</title>
        <authorList>
            <person name="Belbahri L."/>
        </authorList>
    </citation>
    <scope>NUCLEOTIDE SEQUENCE [LARGE SCALE GENOMIC DNA]</scope>
    <source>
        <strain evidence="2 3">DSM 102817</strain>
    </source>
</reference>
<proteinExistence type="predicted"/>
<gene>
    <name evidence="2" type="ORF">CHM34_16980</name>
</gene>
<dbReference type="EMBL" id="NOWF01000014">
    <property type="protein sequence ID" value="OYD06259.1"/>
    <property type="molecule type" value="Genomic_DNA"/>
</dbReference>
<accession>A0A235B2S1</accession>
<evidence type="ECO:0000313" key="3">
    <source>
        <dbReference type="Proteomes" id="UP000215459"/>
    </source>
</evidence>
<dbReference type="InterPro" id="IPR009061">
    <property type="entry name" value="DNA-bd_dom_put_sf"/>
</dbReference>
<organism evidence="2 3">
    <name type="scientific">Paludifilum halophilum</name>
    <dbReference type="NCBI Taxonomy" id="1642702"/>
    <lineage>
        <taxon>Bacteria</taxon>
        <taxon>Bacillati</taxon>
        <taxon>Bacillota</taxon>
        <taxon>Bacilli</taxon>
        <taxon>Bacillales</taxon>
        <taxon>Thermoactinomycetaceae</taxon>
        <taxon>Paludifilum</taxon>
    </lineage>
</organism>
<name>A0A235B2S1_9BACL</name>
<feature type="domain" description="Helix-turn-helix" evidence="1">
    <location>
        <begin position="17"/>
        <end position="62"/>
    </location>
</feature>
<evidence type="ECO:0000259" key="1">
    <source>
        <dbReference type="Pfam" id="PF12728"/>
    </source>
</evidence>
<dbReference type="AlphaFoldDB" id="A0A235B2S1"/>
<dbReference type="Pfam" id="PF12728">
    <property type="entry name" value="HTH_17"/>
    <property type="match status" value="1"/>
</dbReference>
<sequence>MKFKDREDLVRFLADQVLTTAEVMEILGVTRQNITRLMKKGDLRTIKDASVKLFLRQDVEELKPRLEKLRAQYRPYDKKEEEGDK</sequence>
<protein>
    <recommendedName>
        <fullName evidence="1">Helix-turn-helix domain-containing protein</fullName>
    </recommendedName>
</protein>
<evidence type="ECO:0000313" key="2">
    <source>
        <dbReference type="EMBL" id="OYD06259.1"/>
    </source>
</evidence>
<keyword evidence="3" id="KW-1185">Reference proteome</keyword>
<dbReference type="OrthoDB" id="2382315at2"/>
<dbReference type="InterPro" id="IPR041657">
    <property type="entry name" value="HTH_17"/>
</dbReference>
<dbReference type="RefSeq" id="WP_094265811.1">
    <property type="nucleotide sequence ID" value="NZ_NOWF01000014.1"/>
</dbReference>
<comment type="caution">
    <text evidence="2">The sequence shown here is derived from an EMBL/GenBank/DDBJ whole genome shotgun (WGS) entry which is preliminary data.</text>
</comment>